<name>A0ABV0NND9_9TELE</name>
<protein>
    <recommendedName>
        <fullName evidence="3">Secreted protein</fullName>
    </recommendedName>
</protein>
<organism evidence="1 2">
    <name type="scientific">Goodea atripinnis</name>
    <dbReference type="NCBI Taxonomy" id="208336"/>
    <lineage>
        <taxon>Eukaryota</taxon>
        <taxon>Metazoa</taxon>
        <taxon>Chordata</taxon>
        <taxon>Craniata</taxon>
        <taxon>Vertebrata</taxon>
        <taxon>Euteleostomi</taxon>
        <taxon>Actinopterygii</taxon>
        <taxon>Neopterygii</taxon>
        <taxon>Teleostei</taxon>
        <taxon>Neoteleostei</taxon>
        <taxon>Acanthomorphata</taxon>
        <taxon>Ovalentaria</taxon>
        <taxon>Atherinomorphae</taxon>
        <taxon>Cyprinodontiformes</taxon>
        <taxon>Goodeidae</taxon>
        <taxon>Goodea</taxon>
    </lineage>
</organism>
<dbReference type="PROSITE" id="PS51257">
    <property type="entry name" value="PROKAR_LIPOPROTEIN"/>
    <property type="match status" value="1"/>
</dbReference>
<comment type="caution">
    <text evidence="1">The sequence shown here is derived from an EMBL/GenBank/DDBJ whole genome shotgun (WGS) entry which is preliminary data.</text>
</comment>
<evidence type="ECO:0008006" key="3">
    <source>
        <dbReference type="Google" id="ProtNLM"/>
    </source>
</evidence>
<proteinExistence type="predicted"/>
<dbReference type="EMBL" id="JAHRIO010042844">
    <property type="protein sequence ID" value="MEQ2172785.1"/>
    <property type="molecule type" value="Genomic_DNA"/>
</dbReference>
<accession>A0ABV0NND9</accession>
<sequence length="75" mass="8083">MCRVFGSALPAVFSCSVRVKVSAGPPVGRILMRRNSSIQSGMFSGDGYEGSYLSQLGAFSRVIWSVHKYFGACQS</sequence>
<reference evidence="1 2" key="1">
    <citation type="submission" date="2021-06" db="EMBL/GenBank/DDBJ databases">
        <authorList>
            <person name="Palmer J.M."/>
        </authorList>
    </citation>
    <scope>NUCLEOTIDE SEQUENCE [LARGE SCALE GENOMIC DNA]</scope>
    <source>
        <strain evidence="1 2">GA_2019</strain>
        <tissue evidence="1">Muscle</tissue>
    </source>
</reference>
<keyword evidence="2" id="KW-1185">Reference proteome</keyword>
<gene>
    <name evidence="1" type="ORF">GOODEAATRI_024956</name>
</gene>
<evidence type="ECO:0000313" key="1">
    <source>
        <dbReference type="EMBL" id="MEQ2172785.1"/>
    </source>
</evidence>
<dbReference type="Proteomes" id="UP001476798">
    <property type="component" value="Unassembled WGS sequence"/>
</dbReference>
<evidence type="ECO:0000313" key="2">
    <source>
        <dbReference type="Proteomes" id="UP001476798"/>
    </source>
</evidence>
<feature type="non-terminal residue" evidence="1">
    <location>
        <position position="75"/>
    </location>
</feature>